<evidence type="ECO:0000259" key="4">
    <source>
        <dbReference type="PROSITE" id="PS50929"/>
    </source>
</evidence>
<evidence type="ECO:0000313" key="6">
    <source>
        <dbReference type="Proteomes" id="UP001371456"/>
    </source>
</evidence>
<evidence type="ECO:0000313" key="5">
    <source>
        <dbReference type="EMBL" id="KAK6777815.1"/>
    </source>
</evidence>
<dbReference type="EMBL" id="JBANQN010000010">
    <property type="protein sequence ID" value="KAK6777815.1"/>
    <property type="molecule type" value="Genomic_DNA"/>
</dbReference>
<gene>
    <name evidence="5" type="ORF">RDI58_024533</name>
</gene>
<keyword evidence="3" id="KW-0472">Membrane</keyword>
<protein>
    <recommendedName>
        <fullName evidence="4">ABC transmembrane type-1 domain-containing protein</fullName>
    </recommendedName>
</protein>
<name>A0AAN8SXU5_SOLBU</name>
<evidence type="ECO:0000256" key="2">
    <source>
        <dbReference type="ARBA" id="ARBA00022989"/>
    </source>
</evidence>
<dbReference type="GO" id="GO:0140359">
    <property type="term" value="F:ABC-type transporter activity"/>
    <property type="evidence" value="ECO:0007669"/>
    <property type="project" value="InterPro"/>
</dbReference>
<sequence>MESKDERMKSTSEILWNIKTVKLQAWNSYYLQKLEILRKVEYNWLWKSLRLSALTAFIF</sequence>
<keyword evidence="1" id="KW-0812">Transmembrane</keyword>
<evidence type="ECO:0000256" key="1">
    <source>
        <dbReference type="ARBA" id="ARBA00022692"/>
    </source>
</evidence>
<dbReference type="SUPFAM" id="SSF90123">
    <property type="entry name" value="ABC transporter transmembrane region"/>
    <property type="match status" value="1"/>
</dbReference>
<comment type="caution">
    <text evidence="5">The sequence shown here is derived from an EMBL/GenBank/DDBJ whole genome shotgun (WGS) entry which is preliminary data.</text>
</comment>
<dbReference type="AlphaFoldDB" id="A0AAN8SXU5"/>
<dbReference type="GO" id="GO:0005524">
    <property type="term" value="F:ATP binding"/>
    <property type="evidence" value="ECO:0007669"/>
    <property type="project" value="InterPro"/>
</dbReference>
<keyword evidence="2" id="KW-1133">Transmembrane helix</keyword>
<dbReference type="Gene3D" id="1.20.1560.10">
    <property type="entry name" value="ABC transporter type 1, transmembrane domain"/>
    <property type="match status" value="1"/>
</dbReference>
<organism evidence="5 6">
    <name type="scientific">Solanum bulbocastanum</name>
    <name type="common">Wild potato</name>
    <dbReference type="NCBI Taxonomy" id="147425"/>
    <lineage>
        <taxon>Eukaryota</taxon>
        <taxon>Viridiplantae</taxon>
        <taxon>Streptophyta</taxon>
        <taxon>Embryophyta</taxon>
        <taxon>Tracheophyta</taxon>
        <taxon>Spermatophyta</taxon>
        <taxon>Magnoliopsida</taxon>
        <taxon>eudicotyledons</taxon>
        <taxon>Gunneridae</taxon>
        <taxon>Pentapetalae</taxon>
        <taxon>asterids</taxon>
        <taxon>lamiids</taxon>
        <taxon>Solanales</taxon>
        <taxon>Solanaceae</taxon>
        <taxon>Solanoideae</taxon>
        <taxon>Solaneae</taxon>
        <taxon>Solanum</taxon>
    </lineage>
</organism>
<accession>A0AAN8SXU5</accession>
<dbReference type="InterPro" id="IPR036640">
    <property type="entry name" value="ABC1_TM_sf"/>
</dbReference>
<keyword evidence="6" id="KW-1185">Reference proteome</keyword>
<dbReference type="PROSITE" id="PS50929">
    <property type="entry name" value="ABC_TM1F"/>
    <property type="match status" value="1"/>
</dbReference>
<evidence type="ECO:0000256" key="3">
    <source>
        <dbReference type="ARBA" id="ARBA00023136"/>
    </source>
</evidence>
<reference evidence="5 6" key="1">
    <citation type="submission" date="2024-02" db="EMBL/GenBank/DDBJ databases">
        <title>de novo genome assembly of Solanum bulbocastanum strain 11H21.</title>
        <authorList>
            <person name="Hosaka A.J."/>
        </authorList>
    </citation>
    <scope>NUCLEOTIDE SEQUENCE [LARGE SCALE GENOMIC DNA]</scope>
    <source>
        <tissue evidence="5">Young leaves</tissue>
    </source>
</reference>
<dbReference type="GO" id="GO:0016020">
    <property type="term" value="C:membrane"/>
    <property type="evidence" value="ECO:0007669"/>
    <property type="project" value="InterPro"/>
</dbReference>
<dbReference type="Proteomes" id="UP001371456">
    <property type="component" value="Unassembled WGS sequence"/>
</dbReference>
<dbReference type="InterPro" id="IPR011527">
    <property type="entry name" value="ABC1_TM_dom"/>
</dbReference>
<proteinExistence type="predicted"/>
<feature type="domain" description="ABC transmembrane type-1" evidence="4">
    <location>
        <begin position="1"/>
        <end position="59"/>
    </location>
</feature>